<protein>
    <submittedName>
        <fullName evidence="1">Uncharacterized protein</fullName>
    </submittedName>
</protein>
<evidence type="ECO:0000313" key="1">
    <source>
        <dbReference type="EMBL" id="CAE7593993.1"/>
    </source>
</evidence>
<sequence length="260" mass="28531">MDGLAERGIFGPAAEGGQLDVIHVPDIFGSADEGGELDGLAERGIFGSAGEQLDELDEKELFGDYSVDDLRTWDGRAKRWVSKLQNIDAKDVFCYNIFQDFPADVLHVFLMLVGPKKWWLFTQSSSILRDVMAIQLPNLLLQSKDFERSVRGSYTGVVREMLEKEPEKCEAAIRLARCPSAGMPLADDHMNPNADMVRIILNAARSHRISLSTDALHAVFLPVACHVGDVGLASALVAAGADPIHWQQDQNGMPFATPLL</sequence>
<dbReference type="EMBL" id="CAJNDS010002779">
    <property type="protein sequence ID" value="CAE7593993.1"/>
    <property type="molecule type" value="Genomic_DNA"/>
</dbReference>
<dbReference type="AlphaFoldDB" id="A0A812USV2"/>
<organism evidence="1 2">
    <name type="scientific">Symbiodinium natans</name>
    <dbReference type="NCBI Taxonomy" id="878477"/>
    <lineage>
        <taxon>Eukaryota</taxon>
        <taxon>Sar</taxon>
        <taxon>Alveolata</taxon>
        <taxon>Dinophyceae</taxon>
        <taxon>Suessiales</taxon>
        <taxon>Symbiodiniaceae</taxon>
        <taxon>Symbiodinium</taxon>
    </lineage>
</organism>
<evidence type="ECO:0000313" key="2">
    <source>
        <dbReference type="Proteomes" id="UP000604046"/>
    </source>
</evidence>
<accession>A0A812USV2</accession>
<comment type="caution">
    <text evidence="1">The sequence shown here is derived from an EMBL/GenBank/DDBJ whole genome shotgun (WGS) entry which is preliminary data.</text>
</comment>
<name>A0A812USV2_9DINO</name>
<gene>
    <name evidence="1" type="ORF">SNAT2548_LOCUS33808</name>
</gene>
<keyword evidence="2" id="KW-1185">Reference proteome</keyword>
<dbReference type="Proteomes" id="UP000604046">
    <property type="component" value="Unassembled WGS sequence"/>
</dbReference>
<proteinExistence type="predicted"/>
<reference evidence="1" key="1">
    <citation type="submission" date="2021-02" db="EMBL/GenBank/DDBJ databases">
        <authorList>
            <person name="Dougan E. K."/>
            <person name="Rhodes N."/>
            <person name="Thang M."/>
            <person name="Chan C."/>
        </authorList>
    </citation>
    <scope>NUCLEOTIDE SEQUENCE</scope>
</reference>